<dbReference type="RefSeq" id="XP_016225442.1">
    <property type="nucleotide sequence ID" value="XM_016369654.1"/>
</dbReference>
<sequence length="235" mass="25318">MAQTADTDLARVSGCPPGPVPALSRPDVHSLMPLPRLPLFHSHQLPNSSFSGGETSVSETTNDDDDLMFPDQGTLGSEYPTMTPYRRGATLQEGVNGDGDGDGDGDGGLYFSSANNSIGGPRNTLIGGIEHMSPRLGRQRDFERSNAYYTWLMASQAAGPSNNNNNMVNSASTSTGSSNTSSITNMSMSMSIHMANTTTGIHTLSLEEYIESWDWDTQLQVMNQSATYDTYVDWS</sequence>
<organism evidence="2 3">
    <name type="scientific">Exophiala mesophila</name>
    <name type="common">Black yeast-like fungus</name>
    <dbReference type="NCBI Taxonomy" id="212818"/>
    <lineage>
        <taxon>Eukaryota</taxon>
        <taxon>Fungi</taxon>
        <taxon>Dikarya</taxon>
        <taxon>Ascomycota</taxon>
        <taxon>Pezizomycotina</taxon>
        <taxon>Eurotiomycetes</taxon>
        <taxon>Chaetothyriomycetidae</taxon>
        <taxon>Chaetothyriales</taxon>
        <taxon>Herpotrichiellaceae</taxon>
        <taxon>Exophiala</taxon>
    </lineage>
</organism>
<evidence type="ECO:0000313" key="2">
    <source>
        <dbReference type="EMBL" id="KIV93868.1"/>
    </source>
</evidence>
<dbReference type="GeneID" id="27322895"/>
<evidence type="ECO:0000256" key="1">
    <source>
        <dbReference type="SAM" id="MobiDB-lite"/>
    </source>
</evidence>
<feature type="region of interest" description="Disordered" evidence="1">
    <location>
        <begin position="1"/>
        <end position="27"/>
    </location>
</feature>
<dbReference type="AlphaFoldDB" id="A0A0D2A4G6"/>
<gene>
    <name evidence="2" type="ORF">PV10_05050</name>
</gene>
<dbReference type="Proteomes" id="UP000054302">
    <property type="component" value="Unassembled WGS sequence"/>
</dbReference>
<dbReference type="OrthoDB" id="10450121at2759"/>
<feature type="compositionally biased region" description="Polar residues" evidence="1">
    <location>
        <begin position="45"/>
        <end position="60"/>
    </location>
</feature>
<feature type="region of interest" description="Disordered" evidence="1">
    <location>
        <begin position="45"/>
        <end position="68"/>
    </location>
</feature>
<dbReference type="VEuPathDB" id="FungiDB:PV10_05050"/>
<keyword evidence="3" id="KW-1185">Reference proteome</keyword>
<accession>A0A0D2A4G6</accession>
<evidence type="ECO:0000313" key="3">
    <source>
        <dbReference type="Proteomes" id="UP000054302"/>
    </source>
</evidence>
<name>A0A0D2A4G6_EXOME</name>
<dbReference type="HOGENOM" id="CLU_1180228_0_0_1"/>
<proteinExistence type="predicted"/>
<reference evidence="2 3" key="1">
    <citation type="submission" date="2015-01" db="EMBL/GenBank/DDBJ databases">
        <title>The Genome Sequence of Exophiala mesophila CBS40295.</title>
        <authorList>
            <consortium name="The Broad Institute Genomics Platform"/>
            <person name="Cuomo C."/>
            <person name="de Hoog S."/>
            <person name="Gorbushina A."/>
            <person name="Stielow B."/>
            <person name="Teixiera M."/>
            <person name="Abouelleil A."/>
            <person name="Chapman S.B."/>
            <person name="Priest M."/>
            <person name="Young S.K."/>
            <person name="Wortman J."/>
            <person name="Nusbaum C."/>
            <person name="Birren B."/>
        </authorList>
    </citation>
    <scope>NUCLEOTIDE SEQUENCE [LARGE SCALE GENOMIC DNA]</scope>
    <source>
        <strain evidence="2 3">CBS 40295</strain>
    </source>
</reference>
<feature type="region of interest" description="Disordered" evidence="1">
    <location>
        <begin position="160"/>
        <end position="182"/>
    </location>
</feature>
<protein>
    <submittedName>
        <fullName evidence="2">Uncharacterized protein</fullName>
    </submittedName>
</protein>
<dbReference type="EMBL" id="KN847522">
    <property type="protein sequence ID" value="KIV93868.1"/>
    <property type="molecule type" value="Genomic_DNA"/>
</dbReference>